<sequence length="161" mass="18649">MKKMKAFILLIIVLLIAGCAQDTWKSIFTEKLEGMGYTVVEHEVDTLTRVIRSKEEEYKDIHLALFWEVQEFDISKYEGKTIKYHIYRVKNHPVDLMTELAESTELYLGVIDGEYVGGYSVPYKEGVLFLGGISSIEGKSIEELTGLTYPEWFQKWSETYE</sequence>
<accession>A0A1I5ESF9</accession>
<protein>
    <submittedName>
        <fullName evidence="1">Uncharacterized protein</fullName>
    </submittedName>
</protein>
<name>A0A1I5ESF9_9CLOT</name>
<proteinExistence type="predicted"/>
<dbReference type="PROSITE" id="PS51257">
    <property type="entry name" value="PROKAR_LIPOPROTEIN"/>
    <property type="match status" value="1"/>
</dbReference>
<gene>
    <name evidence="1" type="ORF">SAMN04488695_12014</name>
</gene>
<evidence type="ECO:0000313" key="1">
    <source>
        <dbReference type="EMBL" id="SFO14330.1"/>
    </source>
</evidence>
<reference evidence="1 2" key="1">
    <citation type="submission" date="2016-10" db="EMBL/GenBank/DDBJ databases">
        <authorList>
            <person name="de Groot N.N."/>
        </authorList>
    </citation>
    <scope>NUCLEOTIDE SEQUENCE [LARGE SCALE GENOMIC DNA]</scope>
    <source>
        <strain evidence="1 2">ML2</strain>
    </source>
</reference>
<dbReference type="EMBL" id="FOVK01000020">
    <property type="protein sequence ID" value="SFO14330.1"/>
    <property type="molecule type" value="Genomic_DNA"/>
</dbReference>
<evidence type="ECO:0000313" key="2">
    <source>
        <dbReference type="Proteomes" id="UP000181899"/>
    </source>
</evidence>
<dbReference type="OrthoDB" id="1904509at2"/>
<dbReference type="Proteomes" id="UP000181899">
    <property type="component" value="Unassembled WGS sequence"/>
</dbReference>
<keyword evidence="2" id="KW-1185">Reference proteome</keyword>
<dbReference type="RefSeq" id="WP_074913159.1">
    <property type="nucleotide sequence ID" value="NZ_FOVK01000020.1"/>
</dbReference>
<organism evidence="1 2">
    <name type="scientific">Proteiniclasticum ruminis</name>
    <dbReference type="NCBI Taxonomy" id="398199"/>
    <lineage>
        <taxon>Bacteria</taxon>
        <taxon>Bacillati</taxon>
        <taxon>Bacillota</taxon>
        <taxon>Clostridia</taxon>
        <taxon>Eubacteriales</taxon>
        <taxon>Clostridiaceae</taxon>
        <taxon>Proteiniclasticum</taxon>
    </lineage>
</organism>
<dbReference type="AlphaFoldDB" id="A0A1I5ESF9"/>